<evidence type="ECO:0000313" key="2">
    <source>
        <dbReference type="EMBL" id="GAA0735250.1"/>
    </source>
</evidence>
<feature type="transmembrane region" description="Helical" evidence="1">
    <location>
        <begin position="38"/>
        <end position="56"/>
    </location>
</feature>
<feature type="transmembrane region" description="Helical" evidence="1">
    <location>
        <begin position="68"/>
        <end position="95"/>
    </location>
</feature>
<evidence type="ECO:0000313" key="3">
    <source>
        <dbReference type="Proteomes" id="UP001501510"/>
    </source>
</evidence>
<organism evidence="2 3">
    <name type="scientific">Clostridium oceanicum</name>
    <dbReference type="NCBI Taxonomy" id="1543"/>
    <lineage>
        <taxon>Bacteria</taxon>
        <taxon>Bacillati</taxon>
        <taxon>Bacillota</taxon>
        <taxon>Clostridia</taxon>
        <taxon>Eubacteriales</taxon>
        <taxon>Clostridiaceae</taxon>
        <taxon>Clostridium</taxon>
    </lineage>
</organism>
<feature type="transmembrane region" description="Helical" evidence="1">
    <location>
        <begin position="7"/>
        <end position="26"/>
    </location>
</feature>
<dbReference type="Proteomes" id="UP001501510">
    <property type="component" value="Unassembled WGS sequence"/>
</dbReference>
<accession>A0ABN1JBQ9</accession>
<dbReference type="RefSeq" id="WP_343759237.1">
    <property type="nucleotide sequence ID" value="NZ_BAAACG010000006.1"/>
</dbReference>
<keyword evidence="1" id="KW-1133">Transmembrane helix</keyword>
<dbReference type="EMBL" id="BAAACG010000006">
    <property type="protein sequence ID" value="GAA0735250.1"/>
    <property type="molecule type" value="Genomic_DNA"/>
</dbReference>
<sequence>MNKKVIVCPIGIVCLLFGVFLFRKFFMFLPFSYEDSNILGIMTFIGIIGFSFGGVVQNINTLRRRKGNVINIILSIVYIAIFLVTTFCLLIALGFGPFNPNSILYKLFLKP</sequence>
<keyword evidence="1" id="KW-0812">Transmembrane</keyword>
<comment type="caution">
    <text evidence="2">The sequence shown here is derived from an EMBL/GenBank/DDBJ whole genome shotgun (WGS) entry which is preliminary data.</text>
</comment>
<reference evidence="2 3" key="1">
    <citation type="journal article" date="2019" name="Int. J. Syst. Evol. Microbiol.">
        <title>The Global Catalogue of Microorganisms (GCM) 10K type strain sequencing project: providing services to taxonomists for standard genome sequencing and annotation.</title>
        <authorList>
            <consortium name="The Broad Institute Genomics Platform"/>
            <consortium name="The Broad Institute Genome Sequencing Center for Infectious Disease"/>
            <person name="Wu L."/>
            <person name="Ma J."/>
        </authorList>
    </citation>
    <scope>NUCLEOTIDE SEQUENCE [LARGE SCALE GENOMIC DNA]</scope>
    <source>
        <strain evidence="2 3">JCM 1407</strain>
    </source>
</reference>
<protein>
    <submittedName>
        <fullName evidence="2">Uncharacterized protein</fullName>
    </submittedName>
</protein>
<keyword evidence="3" id="KW-1185">Reference proteome</keyword>
<keyword evidence="1" id="KW-0472">Membrane</keyword>
<evidence type="ECO:0000256" key="1">
    <source>
        <dbReference type="SAM" id="Phobius"/>
    </source>
</evidence>
<gene>
    <name evidence="2" type="ORF">GCM10008906_08720</name>
</gene>
<proteinExistence type="predicted"/>
<name>A0ABN1JBQ9_9CLOT</name>